<evidence type="ECO:0000259" key="9">
    <source>
        <dbReference type="PROSITE" id="PS50109"/>
    </source>
</evidence>
<evidence type="ECO:0000256" key="7">
    <source>
        <dbReference type="ARBA" id="ARBA00022840"/>
    </source>
</evidence>
<feature type="domain" description="PAC" evidence="10">
    <location>
        <begin position="123"/>
        <end position="173"/>
    </location>
</feature>
<dbReference type="GO" id="GO:0042802">
    <property type="term" value="F:identical protein binding"/>
    <property type="evidence" value="ECO:0007669"/>
    <property type="project" value="UniProtKB-ARBA"/>
</dbReference>
<accession>A0A418X0S0</accession>
<evidence type="ECO:0000256" key="4">
    <source>
        <dbReference type="ARBA" id="ARBA00022679"/>
    </source>
</evidence>
<keyword evidence="8" id="KW-0902">Two-component regulatory system</keyword>
<keyword evidence="5" id="KW-0547">Nucleotide-binding</keyword>
<dbReference type="Pfam" id="PF00512">
    <property type="entry name" value="HisKA"/>
    <property type="match status" value="1"/>
</dbReference>
<dbReference type="SMART" id="SM00388">
    <property type="entry name" value="HisKA"/>
    <property type="match status" value="1"/>
</dbReference>
<dbReference type="PANTHER" id="PTHR43065">
    <property type="entry name" value="SENSOR HISTIDINE KINASE"/>
    <property type="match status" value="1"/>
</dbReference>
<evidence type="ECO:0000313" key="12">
    <source>
        <dbReference type="Proteomes" id="UP000285190"/>
    </source>
</evidence>
<dbReference type="InterPro" id="IPR000014">
    <property type="entry name" value="PAS"/>
</dbReference>
<keyword evidence="4" id="KW-0808">Transferase</keyword>
<dbReference type="Gene3D" id="1.10.287.130">
    <property type="match status" value="1"/>
</dbReference>
<dbReference type="InterPro" id="IPR036097">
    <property type="entry name" value="HisK_dim/P_sf"/>
</dbReference>
<gene>
    <name evidence="11" type="ORF">D3870_08655</name>
</gene>
<reference evidence="11 12" key="1">
    <citation type="submission" date="2018-09" db="EMBL/GenBank/DDBJ databases">
        <authorList>
            <person name="Zhu H."/>
        </authorList>
    </citation>
    <scope>NUCLEOTIDE SEQUENCE [LARGE SCALE GENOMIC DNA]</scope>
    <source>
        <strain evidence="11 12">K2R10-39</strain>
    </source>
</reference>
<dbReference type="GO" id="GO:0000155">
    <property type="term" value="F:phosphorelay sensor kinase activity"/>
    <property type="evidence" value="ECO:0007669"/>
    <property type="project" value="InterPro"/>
</dbReference>
<dbReference type="PROSITE" id="PS50113">
    <property type="entry name" value="PAC"/>
    <property type="match status" value="1"/>
</dbReference>
<keyword evidence="12" id="KW-1185">Reference proteome</keyword>
<evidence type="ECO:0000256" key="8">
    <source>
        <dbReference type="ARBA" id="ARBA00023012"/>
    </source>
</evidence>
<dbReference type="SMART" id="SM00387">
    <property type="entry name" value="HATPase_c"/>
    <property type="match status" value="1"/>
</dbReference>
<evidence type="ECO:0000256" key="1">
    <source>
        <dbReference type="ARBA" id="ARBA00000085"/>
    </source>
</evidence>
<dbReference type="EMBL" id="QYUN01000002">
    <property type="protein sequence ID" value="RJG06069.1"/>
    <property type="molecule type" value="Genomic_DNA"/>
</dbReference>
<evidence type="ECO:0000256" key="6">
    <source>
        <dbReference type="ARBA" id="ARBA00022777"/>
    </source>
</evidence>
<keyword evidence="3" id="KW-0597">Phosphoprotein</keyword>
<dbReference type="OrthoDB" id="8559580at2"/>
<dbReference type="RefSeq" id="WP_119738313.1">
    <property type="nucleotide sequence ID" value="NZ_QYUN01000002.1"/>
</dbReference>
<dbReference type="InterPro" id="IPR000700">
    <property type="entry name" value="PAS-assoc_C"/>
</dbReference>
<dbReference type="PRINTS" id="PR00344">
    <property type="entry name" value="BCTRLSENSOR"/>
</dbReference>
<dbReference type="CDD" id="cd00130">
    <property type="entry name" value="PAS"/>
    <property type="match status" value="1"/>
</dbReference>
<dbReference type="GO" id="GO:0005524">
    <property type="term" value="F:ATP binding"/>
    <property type="evidence" value="ECO:0007669"/>
    <property type="project" value="UniProtKB-KW"/>
</dbReference>
<dbReference type="InterPro" id="IPR003594">
    <property type="entry name" value="HATPase_dom"/>
</dbReference>
<dbReference type="PROSITE" id="PS50109">
    <property type="entry name" value="HIS_KIN"/>
    <property type="match status" value="1"/>
</dbReference>
<dbReference type="CDD" id="cd00082">
    <property type="entry name" value="HisKA"/>
    <property type="match status" value="1"/>
</dbReference>
<evidence type="ECO:0000256" key="2">
    <source>
        <dbReference type="ARBA" id="ARBA00012438"/>
    </source>
</evidence>
<name>A0A418X0S0_9BURK</name>
<dbReference type="AlphaFoldDB" id="A0A418X0S0"/>
<feature type="domain" description="Histidine kinase" evidence="9">
    <location>
        <begin position="193"/>
        <end position="409"/>
    </location>
</feature>
<proteinExistence type="predicted"/>
<dbReference type="Gene3D" id="3.30.565.10">
    <property type="entry name" value="Histidine kinase-like ATPase, C-terminal domain"/>
    <property type="match status" value="1"/>
</dbReference>
<evidence type="ECO:0000259" key="10">
    <source>
        <dbReference type="PROSITE" id="PS50113"/>
    </source>
</evidence>
<protein>
    <recommendedName>
        <fullName evidence="2">histidine kinase</fullName>
        <ecNumber evidence="2">2.7.13.3</ecNumber>
    </recommendedName>
</protein>
<organism evidence="11 12">
    <name type="scientific">Noviherbaspirillum cavernae</name>
    <dbReference type="NCBI Taxonomy" id="2320862"/>
    <lineage>
        <taxon>Bacteria</taxon>
        <taxon>Pseudomonadati</taxon>
        <taxon>Pseudomonadota</taxon>
        <taxon>Betaproteobacteria</taxon>
        <taxon>Burkholderiales</taxon>
        <taxon>Oxalobacteraceae</taxon>
        <taxon>Noviherbaspirillum</taxon>
    </lineage>
</organism>
<dbReference type="Pfam" id="PF02518">
    <property type="entry name" value="HATPase_c"/>
    <property type="match status" value="1"/>
</dbReference>
<dbReference type="EC" id="2.7.13.3" evidence="2"/>
<dbReference type="Proteomes" id="UP000285190">
    <property type="component" value="Unassembled WGS sequence"/>
</dbReference>
<evidence type="ECO:0000256" key="5">
    <source>
        <dbReference type="ARBA" id="ARBA00022741"/>
    </source>
</evidence>
<dbReference type="SUPFAM" id="SSF47384">
    <property type="entry name" value="Homodimeric domain of signal transducing histidine kinase"/>
    <property type="match status" value="1"/>
</dbReference>
<dbReference type="InterPro" id="IPR005467">
    <property type="entry name" value="His_kinase_dom"/>
</dbReference>
<dbReference type="InterPro" id="IPR003661">
    <property type="entry name" value="HisK_dim/P_dom"/>
</dbReference>
<sequence>MLSGNTDVDDPAKDRQVSAQLREELERCAAAHNDISLKLEQAKDAGCSSEGRFEKVFRLCSDAMLICRCRDARTLAVNHGWETLFGYSRAEAAGRSLRELRIFANDEECIAVCKGIQSQVCIRQRDLKMLDRAGKVRNVLLSGEAFDNAGDVSFIIVMRDVTEQRRIELRVQKQRKQLTHLARVAVLGQLSAALAHELNQPLTAILSNAHAAQRFLAREDVDLNEIRDILQDIVDADRRAGDVIHRLRALFLKGEIKLLPLNLNDVVTEVLSLARSDLIARKIDVALRMEPNLLNVRGDRVQLQQVLLNLITNACEAMMDGANAVRRLAVVTSNSDDGMVRMEISDTGQGIEPHAIDRLFDSFFTTKAHGLGFGLSISRSIITDHDGRIEAMNNKEGGATFRVNLPAHAGEHG</sequence>
<dbReference type="InterPro" id="IPR036890">
    <property type="entry name" value="HATPase_C_sf"/>
</dbReference>
<keyword evidence="7" id="KW-0067">ATP-binding</keyword>
<dbReference type="Pfam" id="PF13426">
    <property type="entry name" value="PAS_9"/>
    <property type="match status" value="1"/>
</dbReference>
<dbReference type="FunFam" id="3.30.565.10:FF:000042">
    <property type="entry name" value="Two-component sensor histidine kinase KdpD"/>
    <property type="match status" value="1"/>
</dbReference>
<dbReference type="Gene3D" id="3.30.450.20">
    <property type="entry name" value="PAS domain"/>
    <property type="match status" value="1"/>
</dbReference>
<evidence type="ECO:0000313" key="11">
    <source>
        <dbReference type="EMBL" id="RJG06069.1"/>
    </source>
</evidence>
<dbReference type="InterPro" id="IPR004358">
    <property type="entry name" value="Sig_transdc_His_kin-like_C"/>
</dbReference>
<comment type="caution">
    <text evidence="11">The sequence shown here is derived from an EMBL/GenBank/DDBJ whole genome shotgun (WGS) entry which is preliminary data.</text>
</comment>
<dbReference type="SUPFAM" id="SSF55874">
    <property type="entry name" value="ATPase domain of HSP90 chaperone/DNA topoisomerase II/histidine kinase"/>
    <property type="match status" value="1"/>
</dbReference>
<evidence type="ECO:0000256" key="3">
    <source>
        <dbReference type="ARBA" id="ARBA00022553"/>
    </source>
</evidence>
<dbReference type="SUPFAM" id="SSF55785">
    <property type="entry name" value="PYP-like sensor domain (PAS domain)"/>
    <property type="match status" value="1"/>
</dbReference>
<dbReference type="InterPro" id="IPR035965">
    <property type="entry name" value="PAS-like_dom_sf"/>
</dbReference>
<dbReference type="PANTHER" id="PTHR43065:SF10">
    <property type="entry name" value="PEROXIDE STRESS-ACTIVATED HISTIDINE KINASE MAK3"/>
    <property type="match status" value="1"/>
</dbReference>
<dbReference type="NCBIfam" id="TIGR00229">
    <property type="entry name" value="sensory_box"/>
    <property type="match status" value="1"/>
</dbReference>
<comment type="catalytic activity">
    <reaction evidence="1">
        <text>ATP + protein L-histidine = ADP + protein N-phospho-L-histidine.</text>
        <dbReference type="EC" id="2.7.13.3"/>
    </reaction>
</comment>
<keyword evidence="6" id="KW-0418">Kinase</keyword>